<dbReference type="EMBL" id="WSZK01000015">
    <property type="protein sequence ID" value="MWG34939.1"/>
    <property type="molecule type" value="Genomic_DNA"/>
</dbReference>
<protein>
    <submittedName>
        <fullName evidence="1">Uncharacterized protein</fullName>
    </submittedName>
</protein>
<dbReference type="RefSeq" id="WP_158204568.1">
    <property type="nucleotide sequence ID" value="NZ_WSZK01000015.1"/>
</dbReference>
<gene>
    <name evidence="1" type="ORF">GQS65_10650</name>
</gene>
<sequence length="66" mass="7190">MSDELTGEGERSFARCTNCNTETAALVDESGTVVTPHGECRECGGDEFEEVDEADLEELEMAGWTE</sequence>
<keyword evidence="2" id="KW-1185">Reference proteome</keyword>
<comment type="caution">
    <text evidence="1">The sequence shown here is derived from an EMBL/GenBank/DDBJ whole genome shotgun (WGS) entry which is preliminary data.</text>
</comment>
<reference evidence="1 2" key="1">
    <citation type="submission" date="2019-12" db="EMBL/GenBank/DDBJ databases">
        <title>Halocatena pleomorpha gen. nov. sp. nov., an extremely halophilic archaeon of family Halobacteriaceae isolated from saltpan soil.</title>
        <authorList>
            <person name="Pal Y."/>
            <person name="Verma A."/>
            <person name="Krishnamurthi S."/>
            <person name="Kumar P."/>
        </authorList>
    </citation>
    <scope>NUCLEOTIDE SEQUENCE [LARGE SCALE GENOMIC DNA]</scope>
    <source>
        <strain evidence="1 2">JCM 16495</strain>
    </source>
</reference>
<evidence type="ECO:0000313" key="1">
    <source>
        <dbReference type="EMBL" id="MWG34939.1"/>
    </source>
</evidence>
<dbReference type="AlphaFoldDB" id="A0A6B0GN63"/>
<evidence type="ECO:0000313" key="2">
    <source>
        <dbReference type="Proteomes" id="UP000451471"/>
    </source>
</evidence>
<accession>A0A6B0GN63</accession>
<organism evidence="1 2">
    <name type="scientific">Halomarina oriensis</name>
    <dbReference type="NCBI Taxonomy" id="671145"/>
    <lineage>
        <taxon>Archaea</taxon>
        <taxon>Methanobacteriati</taxon>
        <taxon>Methanobacteriota</taxon>
        <taxon>Stenosarchaea group</taxon>
        <taxon>Halobacteria</taxon>
        <taxon>Halobacteriales</taxon>
        <taxon>Natronomonadaceae</taxon>
        <taxon>Halomarina</taxon>
    </lineage>
</organism>
<proteinExistence type="predicted"/>
<name>A0A6B0GN63_9EURY</name>
<dbReference type="Proteomes" id="UP000451471">
    <property type="component" value="Unassembled WGS sequence"/>
</dbReference>